<keyword evidence="2" id="KW-1185">Reference proteome</keyword>
<name>A0A401H4J0_9APHY</name>
<dbReference type="InParanoid" id="A0A401H4J0"/>
<dbReference type="RefSeq" id="XP_027620261.1">
    <property type="nucleotide sequence ID" value="XM_027764460.1"/>
</dbReference>
<evidence type="ECO:0000313" key="2">
    <source>
        <dbReference type="Proteomes" id="UP000287166"/>
    </source>
</evidence>
<organism evidence="1 2">
    <name type="scientific">Sparassis crispa</name>
    <dbReference type="NCBI Taxonomy" id="139825"/>
    <lineage>
        <taxon>Eukaryota</taxon>
        <taxon>Fungi</taxon>
        <taxon>Dikarya</taxon>
        <taxon>Basidiomycota</taxon>
        <taxon>Agaricomycotina</taxon>
        <taxon>Agaricomycetes</taxon>
        <taxon>Polyporales</taxon>
        <taxon>Sparassidaceae</taxon>
        <taxon>Sparassis</taxon>
    </lineage>
</organism>
<comment type="caution">
    <text evidence="1">The sequence shown here is derived from an EMBL/GenBank/DDBJ whole genome shotgun (WGS) entry which is preliminary data.</text>
</comment>
<proteinExistence type="predicted"/>
<protein>
    <submittedName>
        <fullName evidence="1">Uncharacterized protein</fullName>
    </submittedName>
</protein>
<reference evidence="1 2" key="1">
    <citation type="journal article" date="2018" name="Sci. Rep.">
        <title>Genome sequence of the cauliflower mushroom Sparassis crispa (Hanabiratake) and its association with beneficial usage.</title>
        <authorList>
            <person name="Kiyama R."/>
            <person name="Furutani Y."/>
            <person name="Kawaguchi K."/>
            <person name="Nakanishi T."/>
        </authorList>
    </citation>
    <scope>NUCLEOTIDE SEQUENCE [LARGE SCALE GENOMIC DNA]</scope>
</reference>
<sequence length="459" mass="52731">MHLHEALKPRPDGPGNELDPELVQLLTRMFARLANEKKLRRLTMDGMDLIAEHPALMETIATLPELEDIQFFLLPPKAVTGFALKLKSRPHRFTLSQMQFCGEDSSIADILNYMAPSSTPVADEETHNANSPATEVVQHGVLASLSSLKFLYVSLLIYPPSAPPLVGCLQFCSVDELALVDGFVRMDSVFHAFPKVRRLTLRFPEDTNYHDESGPTPRRDLDHLNISVSSFALWQTKSLVSWLELDLQDCKLTPHIPWQEMSPVALTVHYKILKGHNRDFWRELVTVIPHTVRSFELILAMDMMPWDTGHASHTSDVFFLLDLVRIVLEELAHASLPLVYLRVYCVILDEHIDHDTTIDPLRLIPWEVKEHLPGLQYLSLGVGEWINHHLTPFLPTNDPKWRYSWWRFSEDDEEGRYMPVAVGERLRKEMFMRGCDFKSLAMREVQLSKNIGDTDWLQL</sequence>
<gene>
    <name evidence="1" type="ORF">SCP_1600090</name>
</gene>
<dbReference type="EMBL" id="BFAD01000016">
    <property type="protein sequence ID" value="GBE89348.1"/>
    <property type="molecule type" value="Genomic_DNA"/>
</dbReference>
<dbReference type="AlphaFoldDB" id="A0A401H4J0"/>
<accession>A0A401H4J0</accession>
<dbReference type="Proteomes" id="UP000287166">
    <property type="component" value="Unassembled WGS sequence"/>
</dbReference>
<dbReference type="GeneID" id="38786265"/>
<evidence type="ECO:0000313" key="1">
    <source>
        <dbReference type="EMBL" id="GBE89348.1"/>
    </source>
</evidence>